<dbReference type="EMBL" id="CAJHNJ030000003">
    <property type="protein sequence ID" value="CAG9094008.1"/>
    <property type="molecule type" value="Genomic_DNA"/>
</dbReference>
<evidence type="ECO:0000313" key="2">
    <source>
        <dbReference type="EMBL" id="CAG9094008.1"/>
    </source>
</evidence>
<accession>A0A8S4DBA0</accession>
<feature type="chain" id="PRO_5035751631" evidence="1">
    <location>
        <begin position="18"/>
        <end position="83"/>
    </location>
</feature>
<keyword evidence="3" id="KW-1185">Reference proteome</keyword>
<comment type="caution">
    <text evidence="2">The sequence shown here is derived from an EMBL/GenBank/DDBJ whole genome shotgun (WGS) entry which is preliminary data.</text>
</comment>
<gene>
    <name evidence="2" type="ORF">PLXY2_LOCUS1222</name>
</gene>
<dbReference type="Proteomes" id="UP000653454">
    <property type="component" value="Unassembled WGS sequence"/>
</dbReference>
<feature type="signal peptide" evidence="1">
    <location>
        <begin position="1"/>
        <end position="17"/>
    </location>
</feature>
<keyword evidence="1" id="KW-0732">Signal</keyword>
<organism evidence="2 3">
    <name type="scientific">Plutella xylostella</name>
    <name type="common">Diamondback moth</name>
    <name type="synonym">Plutella maculipennis</name>
    <dbReference type="NCBI Taxonomy" id="51655"/>
    <lineage>
        <taxon>Eukaryota</taxon>
        <taxon>Metazoa</taxon>
        <taxon>Ecdysozoa</taxon>
        <taxon>Arthropoda</taxon>
        <taxon>Hexapoda</taxon>
        <taxon>Insecta</taxon>
        <taxon>Pterygota</taxon>
        <taxon>Neoptera</taxon>
        <taxon>Endopterygota</taxon>
        <taxon>Lepidoptera</taxon>
        <taxon>Glossata</taxon>
        <taxon>Ditrysia</taxon>
        <taxon>Yponomeutoidea</taxon>
        <taxon>Plutellidae</taxon>
        <taxon>Plutella</taxon>
    </lineage>
</organism>
<dbReference type="AlphaFoldDB" id="A0A8S4DBA0"/>
<evidence type="ECO:0000256" key="1">
    <source>
        <dbReference type="SAM" id="SignalP"/>
    </source>
</evidence>
<evidence type="ECO:0000313" key="3">
    <source>
        <dbReference type="Proteomes" id="UP000653454"/>
    </source>
</evidence>
<proteinExistence type="predicted"/>
<protein>
    <submittedName>
        <fullName evidence="2">(diamondback moth) hypothetical protein</fullName>
    </submittedName>
</protein>
<name>A0A8S4DBA0_PLUXY</name>
<reference evidence="2" key="1">
    <citation type="submission" date="2020-11" db="EMBL/GenBank/DDBJ databases">
        <authorList>
            <person name="Whiteford S."/>
        </authorList>
    </citation>
    <scope>NUCLEOTIDE SEQUENCE</scope>
</reference>
<sequence>MVMIAVVPLFLAALIQGQCLGCPYASGYDYSALYGQQYAPSYYPAAPAPYPAPAPYLPAPRPICPTLNHTAATAASLPRRHPS</sequence>